<sequence length="256" mass="28303">MITRRITFLIGEDGLAAWRLAKLKTLAGYFRSVTILCNLSQRKQASVEHPMRIMSLSALPDDLCQLFIEGSDAELASMVLTNFIDEHATLISGGKRTVSFSPTTYVSLPFAVQRHRLTNTPLDKHALLGEFALQVSKTESLSQEDIFNAMYKRESVSSTCMGHGIALPHVMLAGITQAHILVATSSEPLDWASSRGDVTRVVGLVLPTPPVREHIVAFSGFSQQLLDETFCEYLTENSDIDIIETIILHALNTPFR</sequence>
<gene>
    <name evidence="5" type="ORF">SAMN02745132_03405</name>
</gene>
<dbReference type="PIRSF" id="PIRSF029195">
    <property type="entry name" value="UCP029195_PTS_EIIA2"/>
    <property type="match status" value="1"/>
</dbReference>
<dbReference type="EMBL" id="FUXU01000053">
    <property type="protein sequence ID" value="SKA60996.1"/>
    <property type="molecule type" value="Genomic_DNA"/>
</dbReference>
<dbReference type="PROSITE" id="PS51350">
    <property type="entry name" value="PTS_HPR_DOM"/>
    <property type="match status" value="1"/>
</dbReference>
<dbReference type="AlphaFoldDB" id="A0A1T4V7Z8"/>
<dbReference type="Proteomes" id="UP000190162">
    <property type="component" value="Unassembled WGS sequence"/>
</dbReference>
<dbReference type="PROSITE" id="PS51094">
    <property type="entry name" value="PTS_EIIA_TYPE_2"/>
    <property type="match status" value="1"/>
</dbReference>
<dbReference type="PANTHER" id="PTHR47738">
    <property type="entry name" value="PTS SYSTEM FRUCTOSE-LIKE EIIA COMPONENT-RELATED"/>
    <property type="match status" value="1"/>
</dbReference>
<dbReference type="InterPro" id="IPR002178">
    <property type="entry name" value="PTS_EIIA_type-2_dom"/>
</dbReference>
<dbReference type="SUPFAM" id="SSF55594">
    <property type="entry name" value="HPr-like"/>
    <property type="match status" value="1"/>
</dbReference>
<name>A0A1T4V7Z8_9GAMM</name>
<evidence type="ECO:0000313" key="5">
    <source>
        <dbReference type="EMBL" id="SKA60996.1"/>
    </source>
</evidence>
<accession>A0A1T4V7Z8</accession>
<reference evidence="6" key="1">
    <citation type="submission" date="2017-02" db="EMBL/GenBank/DDBJ databases">
        <authorList>
            <person name="Varghese N."/>
            <person name="Submissions S."/>
        </authorList>
    </citation>
    <scope>NUCLEOTIDE SEQUENCE [LARGE SCALE GENOMIC DNA]</scope>
    <source>
        <strain evidence="6">DSM 22720</strain>
    </source>
</reference>
<dbReference type="OrthoDB" id="6213484at2"/>
<dbReference type="SUPFAM" id="SSF55804">
    <property type="entry name" value="Phoshotransferase/anion transport protein"/>
    <property type="match status" value="1"/>
</dbReference>
<keyword evidence="2" id="KW-0813">Transport</keyword>
<evidence type="ECO:0000259" key="4">
    <source>
        <dbReference type="PROSITE" id="PS51350"/>
    </source>
</evidence>
<keyword evidence="2" id="KW-0762">Sugar transport</keyword>
<dbReference type="InterPro" id="IPR000032">
    <property type="entry name" value="HPr-like"/>
</dbReference>
<dbReference type="InterPro" id="IPR035895">
    <property type="entry name" value="HPr-like_sf"/>
</dbReference>
<evidence type="ECO:0000259" key="3">
    <source>
        <dbReference type="PROSITE" id="PS51094"/>
    </source>
</evidence>
<evidence type="ECO:0000313" key="6">
    <source>
        <dbReference type="Proteomes" id="UP000190162"/>
    </source>
</evidence>
<keyword evidence="6" id="KW-1185">Reference proteome</keyword>
<feature type="domain" description="HPr" evidence="4">
    <location>
        <begin position="1"/>
        <end position="93"/>
    </location>
</feature>
<evidence type="ECO:0000256" key="2">
    <source>
        <dbReference type="ARBA" id="ARBA00022597"/>
    </source>
</evidence>
<dbReference type="InterPro" id="IPR016152">
    <property type="entry name" value="PTrfase/Anion_transptr"/>
</dbReference>
<dbReference type="InterPro" id="IPR051541">
    <property type="entry name" value="PTS_SugarTrans_NitroReg"/>
</dbReference>
<evidence type="ECO:0000256" key="1">
    <source>
        <dbReference type="ARBA" id="ARBA00022553"/>
    </source>
</evidence>
<dbReference type="Gene3D" id="3.40.930.10">
    <property type="entry name" value="Mannitol-specific EII, Chain A"/>
    <property type="match status" value="1"/>
</dbReference>
<proteinExistence type="predicted"/>
<dbReference type="Pfam" id="PF00359">
    <property type="entry name" value="PTS_EIIA_2"/>
    <property type="match status" value="1"/>
</dbReference>
<keyword evidence="1" id="KW-0597">Phosphoprotein</keyword>
<dbReference type="RefSeq" id="WP_078753612.1">
    <property type="nucleotide sequence ID" value="NZ_FUXU01000053.1"/>
</dbReference>
<organism evidence="5 6">
    <name type="scientific">Enterovibrio nigricans DSM 22720</name>
    <dbReference type="NCBI Taxonomy" id="1121868"/>
    <lineage>
        <taxon>Bacteria</taxon>
        <taxon>Pseudomonadati</taxon>
        <taxon>Pseudomonadota</taxon>
        <taxon>Gammaproteobacteria</taxon>
        <taxon>Vibrionales</taxon>
        <taxon>Vibrionaceae</taxon>
        <taxon>Enterovibrio</taxon>
    </lineage>
</organism>
<dbReference type="InterPro" id="IPR016910">
    <property type="entry name" value="UCP029195_PTS_EIIA2"/>
</dbReference>
<protein>
    <submittedName>
        <fullName evidence="5">PTS system, nitrogen regulatory IIA component</fullName>
    </submittedName>
</protein>
<feature type="domain" description="PTS EIIA type-2" evidence="3">
    <location>
        <begin position="108"/>
        <end position="250"/>
    </location>
</feature>